<dbReference type="Proteomes" id="UP001295469">
    <property type="component" value="Chromosome C05"/>
</dbReference>
<feature type="domain" description="DUF1985" evidence="2">
    <location>
        <begin position="32"/>
        <end position="169"/>
    </location>
</feature>
<evidence type="ECO:0000313" key="3">
    <source>
        <dbReference type="EMBL" id="CAF1930595.1"/>
    </source>
</evidence>
<evidence type="ECO:0000256" key="1">
    <source>
        <dbReference type="SAM" id="MobiDB-lite"/>
    </source>
</evidence>
<protein>
    <submittedName>
        <fullName evidence="3">(rape) hypothetical protein</fullName>
    </submittedName>
</protein>
<dbReference type="PANTHER" id="PTHR48449:SF2">
    <property type="entry name" value="UBIQUITIN-LIKE PROTEASE FAMILY PROFILE DOMAIN-CONTAINING PROTEIN"/>
    <property type="match status" value="1"/>
</dbReference>
<feature type="compositionally biased region" description="Acidic residues" evidence="1">
    <location>
        <begin position="215"/>
        <end position="228"/>
    </location>
</feature>
<feature type="non-terminal residue" evidence="3">
    <location>
        <position position="1"/>
    </location>
</feature>
<proteinExistence type="predicted"/>
<sequence length="362" mass="41163">EVDFLKNSQFGKILSFEETPTFSGSFGQFIILRLLKVNKKYEVWILFAGRPIRFSLREFAIVNGLNCEKLSVSSKKKRKNPLNHKLYWTELFESLKSCSIELLVDMLKRRKVKDRETRLKLACLAITSSVLLPSSHTPRIIPEHVEISKDFDELLAYPWGRVPFKFLVTNLLSKDKVSLSQSSVALKGFVDAIQHVLIANVPVLKEEVIPNEPVVLDDSESDGEDEETRYDGSPDPQPPSEKPHVGVKFEKTPTSYPIINLPETMCQVDVRCITDDPHENWAEGVDFGWDDESVDELVDNMVRLIGEDFAFKKEMFIGGLTLAELGRLRALKKSKDKETSEKQEKDTIPESTEADTTRKSSK</sequence>
<gene>
    <name evidence="3" type="ORF">DARMORV10_C05P38680.1</name>
</gene>
<feature type="region of interest" description="Disordered" evidence="1">
    <location>
        <begin position="331"/>
        <end position="362"/>
    </location>
</feature>
<dbReference type="PANTHER" id="PTHR48449">
    <property type="entry name" value="DUF1985 DOMAIN-CONTAINING PROTEIN"/>
    <property type="match status" value="1"/>
</dbReference>
<dbReference type="InterPro" id="IPR015410">
    <property type="entry name" value="DUF1985"/>
</dbReference>
<feature type="compositionally biased region" description="Basic and acidic residues" evidence="1">
    <location>
        <begin position="333"/>
        <end position="348"/>
    </location>
</feature>
<reference evidence="3" key="1">
    <citation type="submission" date="2021-01" db="EMBL/GenBank/DDBJ databases">
        <authorList>
            <consortium name="Genoscope - CEA"/>
            <person name="William W."/>
        </authorList>
    </citation>
    <scope>NUCLEOTIDE SEQUENCE</scope>
</reference>
<accession>A0A816L3N1</accession>
<name>A0A816L3N1_BRANA</name>
<evidence type="ECO:0000259" key="2">
    <source>
        <dbReference type="Pfam" id="PF09331"/>
    </source>
</evidence>
<organism evidence="3">
    <name type="scientific">Brassica napus</name>
    <name type="common">Rape</name>
    <dbReference type="NCBI Taxonomy" id="3708"/>
    <lineage>
        <taxon>Eukaryota</taxon>
        <taxon>Viridiplantae</taxon>
        <taxon>Streptophyta</taxon>
        <taxon>Embryophyta</taxon>
        <taxon>Tracheophyta</taxon>
        <taxon>Spermatophyta</taxon>
        <taxon>Magnoliopsida</taxon>
        <taxon>eudicotyledons</taxon>
        <taxon>Gunneridae</taxon>
        <taxon>Pentapetalae</taxon>
        <taxon>rosids</taxon>
        <taxon>malvids</taxon>
        <taxon>Brassicales</taxon>
        <taxon>Brassicaceae</taxon>
        <taxon>Brassiceae</taxon>
        <taxon>Brassica</taxon>
    </lineage>
</organism>
<dbReference type="Pfam" id="PF09331">
    <property type="entry name" value="DUF1985"/>
    <property type="match status" value="1"/>
</dbReference>
<feature type="region of interest" description="Disordered" evidence="1">
    <location>
        <begin position="212"/>
        <end position="248"/>
    </location>
</feature>
<dbReference type="EMBL" id="HG994369">
    <property type="protein sequence ID" value="CAF1930595.1"/>
    <property type="molecule type" value="Genomic_DNA"/>
</dbReference>
<dbReference type="AlphaFoldDB" id="A0A816L3N1"/>